<reference evidence="1" key="1">
    <citation type="submission" date="2019-08" db="EMBL/GenBank/DDBJ databases">
        <authorList>
            <person name="Kucharzyk K."/>
            <person name="Murdoch R.W."/>
            <person name="Higgins S."/>
            <person name="Loffler F."/>
        </authorList>
    </citation>
    <scope>NUCLEOTIDE SEQUENCE</scope>
</reference>
<dbReference type="EMBL" id="VSSQ01026980">
    <property type="protein sequence ID" value="MPM75958.1"/>
    <property type="molecule type" value="Genomic_DNA"/>
</dbReference>
<gene>
    <name evidence="1" type="ORF">SDC9_122953</name>
</gene>
<protein>
    <submittedName>
        <fullName evidence="1">Uncharacterized protein</fullName>
    </submittedName>
</protein>
<organism evidence="1">
    <name type="scientific">bioreactor metagenome</name>
    <dbReference type="NCBI Taxonomy" id="1076179"/>
    <lineage>
        <taxon>unclassified sequences</taxon>
        <taxon>metagenomes</taxon>
        <taxon>ecological metagenomes</taxon>
    </lineage>
</organism>
<proteinExistence type="predicted"/>
<name>A0A645CGE9_9ZZZZ</name>
<dbReference type="AlphaFoldDB" id="A0A645CGE9"/>
<accession>A0A645CGE9</accession>
<comment type="caution">
    <text evidence="1">The sequence shown here is derived from an EMBL/GenBank/DDBJ whole genome shotgun (WGS) entry which is preliminary data.</text>
</comment>
<evidence type="ECO:0000313" key="1">
    <source>
        <dbReference type="EMBL" id="MPM75958.1"/>
    </source>
</evidence>
<sequence length="45" mass="5184">MKDSFDFQKIDNNENNQVDFSMLFDVFNGFFSGVEISGMADLKKL</sequence>